<protein>
    <recommendedName>
        <fullName evidence="1">Type I restriction enzyme R protein N-terminal domain-containing protein</fullName>
    </recommendedName>
</protein>
<dbReference type="Gene3D" id="3.40.50.300">
    <property type="entry name" value="P-loop containing nucleotide triphosphate hydrolases"/>
    <property type="match status" value="1"/>
</dbReference>
<keyword evidence="3" id="KW-1185">Reference proteome</keyword>
<evidence type="ECO:0000313" key="2">
    <source>
        <dbReference type="EMBL" id="ABW19407.1"/>
    </source>
</evidence>
<dbReference type="SUPFAM" id="SSF48371">
    <property type="entry name" value="ARM repeat"/>
    <property type="match status" value="1"/>
</dbReference>
<dbReference type="SUPFAM" id="SSF52540">
    <property type="entry name" value="P-loop containing nucleoside triphosphate hydrolases"/>
    <property type="match status" value="1"/>
</dbReference>
<dbReference type="Proteomes" id="UP000000269">
    <property type="component" value="Chromosome"/>
</dbReference>
<feature type="domain" description="Type I restriction enzyme R protein N-terminal" evidence="1">
    <location>
        <begin position="49"/>
        <end position="124"/>
    </location>
</feature>
<dbReference type="OrthoDB" id="9802848at2"/>
<accession>A8MHX5</accession>
<dbReference type="eggNOG" id="COG5635">
    <property type="taxonomic scope" value="Bacteria"/>
</dbReference>
<dbReference type="Pfam" id="PF13646">
    <property type="entry name" value="HEAT_2"/>
    <property type="match status" value="1"/>
</dbReference>
<name>A8MHX5_ALKOO</name>
<dbReference type="InterPro" id="IPR016024">
    <property type="entry name" value="ARM-type_fold"/>
</dbReference>
<proteinExistence type="predicted"/>
<dbReference type="InterPro" id="IPR011989">
    <property type="entry name" value="ARM-like"/>
</dbReference>
<dbReference type="AlphaFoldDB" id="A8MHX5"/>
<reference evidence="3" key="1">
    <citation type="submission" date="2007-10" db="EMBL/GenBank/DDBJ databases">
        <title>Complete genome of Alkaliphilus oremlandii OhILAs.</title>
        <authorList>
            <person name="Copeland A."/>
            <person name="Lucas S."/>
            <person name="Lapidus A."/>
            <person name="Barry K."/>
            <person name="Detter J.C."/>
            <person name="Glavina del Rio T."/>
            <person name="Hammon N."/>
            <person name="Israni S."/>
            <person name="Dalin E."/>
            <person name="Tice H."/>
            <person name="Pitluck S."/>
            <person name="Chain P."/>
            <person name="Malfatti S."/>
            <person name="Shin M."/>
            <person name="Vergez L."/>
            <person name="Schmutz J."/>
            <person name="Larimer F."/>
            <person name="Land M."/>
            <person name="Hauser L."/>
            <person name="Kyrpides N."/>
            <person name="Mikhailova N."/>
            <person name="Stolz J.F."/>
            <person name="Dawson A."/>
            <person name="Fisher E."/>
            <person name="Crable B."/>
            <person name="Perera E."/>
            <person name="Lisak J."/>
            <person name="Ranganathan M."/>
            <person name="Basu P."/>
            <person name="Richardson P."/>
        </authorList>
    </citation>
    <scope>NUCLEOTIDE SEQUENCE [LARGE SCALE GENOMIC DNA]</scope>
    <source>
        <strain evidence="3">OhILAs</strain>
    </source>
</reference>
<evidence type="ECO:0000259" key="1">
    <source>
        <dbReference type="Pfam" id="PF13588"/>
    </source>
</evidence>
<dbReference type="KEGG" id="aoe:Clos_1867"/>
<dbReference type="Gene3D" id="1.25.10.10">
    <property type="entry name" value="Leucine-rich Repeat Variant"/>
    <property type="match status" value="1"/>
</dbReference>
<evidence type="ECO:0000313" key="3">
    <source>
        <dbReference type="Proteomes" id="UP000000269"/>
    </source>
</evidence>
<dbReference type="EMBL" id="CP000853">
    <property type="protein sequence ID" value="ABW19407.1"/>
    <property type="molecule type" value="Genomic_DNA"/>
</dbReference>
<dbReference type="eggNOG" id="COG4096">
    <property type="taxonomic scope" value="Bacteria"/>
</dbReference>
<dbReference type="HOGENOM" id="CLU_285399_0_0_9"/>
<dbReference type="InterPro" id="IPR029464">
    <property type="entry name" value="HSDR_N"/>
</dbReference>
<dbReference type="RefSeq" id="WP_012159719.1">
    <property type="nucleotide sequence ID" value="NC_009922.1"/>
</dbReference>
<dbReference type="InterPro" id="IPR027417">
    <property type="entry name" value="P-loop_NTPase"/>
</dbReference>
<gene>
    <name evidence="2" type="ordered locus">Clos_1867</name>
</gene>
<organism evidence="2 3">
    <name type="scientific">Alkaliphilus oremlandii (strain OhILAs)</name>
    <name type="common">Clostridium oremlandii (strain OhILAs)</name>
    <dbReference type="NCBI Taxonomy" id="350688"/>
    <lineage>
        <taxon>Bacteria</taxon>
        <taxon>Bacillati</taxon>
        <taxon>Bacillota</taxon>
        <taxon>Clostridia</taxon>
        <taxon>Peptostreptococcales</taxon>
        <taxon>Natronincolaceae</taxon>
        <taxon>Alkaliphilus</taxon>
    </lineage>
</organism>
<dbReference type="Gene3D" id="3.90.1570.30">
    <property type="match status" value="1"/>
</dbReference>
<dbReference type="Pfam" id="PF13588">
    <property type="entry name" value="HSDR_N_2"/>
    <property type="match status" value="1"/>
</dbReference>
<sequence length="1085" mass="126102">MSYNEEMIKNNLVLPLLKDIGLNEGEIEFETNFTIRLGRGVYNLKNEDVNTVKGRLDILCKRDGKNIFILELKAEGVSLTEDDKKQGISYARLLDQMAPYVIVTNGKKTVIYDTYTGEDIEELNKDRLIKDYIPTLDEELRIRLDALKNFIGYSYDNLRKFCVINNKNILKKFCSDSTSDIEEQLKYKYIKDIYVQRQDLQHSFNEFLMQTEKTVFAIIGASGVGKTNLMCYLADNYNQEPYLFYSGSILGKSLFKEIVADFNMFFSSQETELNVFKKIASLSQIHNKNFIIFIDAIDEWIAHDKVLQINKLVKYTSALNIRLCISCNDFIWDEFTKINDVTSDLNDNLFYNTPKLVELNKEEFLELANMCHKTLGIELKAEDITRIDKNPFNIRVAYEVAYYNKTTVSIDSRVTLMKYLDSKFKKSPNKDLLYRFIDGISECILVEGKNLVHEKDIRRYIKLNINEDIPKDLYRFNILYKYMDDVGNVYNGFYFSKIRDYIIAARVLALDSIYDKEKKIKKIIEWLPNNIGVNAISYYFMTGNEQEQREVIEAIIKYDLKQQGSLLTKFLSRVSNYFSSSLKGETYRNIADHIKYIFKQFRNNSIVANEAIQSFKVFIKSEKIEQDLIEEDLIAFFEIILDNPEESFASVSSEIADILKGYDSKAGTERLCKLVRNKEHDDYVRRYIVESLSMRQSLNKTELFLDLICDTGGNVRTWVRGWYKDIEDIILRDQLLSMLDNINNTGIEQDIVVALSYSKLKSTGEGLFQRLISARFDSEVLGWMCRGLASMNYRDAIPTLINLLKENAHSRLGGQILISLGDYKAKEALEVIMELLLDAELKDTTWLTYAFSNIASEEDYAKLIKKLDGIKNNELEYLIALVLAKSANIKKYCSIIFSTILNKKIKMNKRISLLDEWALRKIHTRNENSEVWELKTNNIDNIFEPSDLELLYKLVEENNKISTVALGLIVSFENNVQKLNTVFVQILVDLREEINPRRTVLIKTPTLEKFATLIRPWLNQQLYLQNYNECFIKNCLIFCAILGDDTTLEAINDNKSRITSTIDSYWLDEIEQVICYSKKNEMILF</sequence>